<keyword evidence="9" id="KW-1185">Reference proteome</keyword>
<comment type="caution">
    <text evidence="8">The sequence shown here is derived from an EMBL/GenBank/DDBJ whole genome shotgun (WGS) entry which is preliminary data.</text>
</comment>
<dbReference type="Proteomes" id="UP001194696">
    <property type="component" value="Unassembled WGS sequence"/>
</dbReference>
<organism evidence="8 9">
    <name type="scientific">Linnemannia gamsii</name>
    <dbReference type="NCBI Taxonomy" id="64522"/>
    <lineage>
        <taxon>Eukaryota</taxon>
        <taxon>Fungi</taxon>
        <taxon>Fungi incertae sedis</taxon>
        <taxon>Mucoromycota</taxon>
        <taxon>Mortierellomycotina</taxon>
        <taxon>Mortierellomycetes</taxon>
        <taxon>Mortierellales</taxon>
        <taxon>Mortierellaceae</taxon>
        <taxon>Linnemannia</taxon>
    </lineage>
</organism>
<evidence type="ECO:0000313" key="9">
    <source>
        <dbReference type="Proteomes" id="UP001194696"/>
    </source>
</evidence>
<dbReference type="SUPFAM" id="SSF52540">
    <property type="entry name" value="P-loop containing nucleoside triphosphate hydrolases"/>
    <property type="match status" value="2"/>
</dbReference>
<reference evidence="8 9" key="1">
    <citation type="journal article" date="2020" name="Fungal Divers.">
        <title>Resolving the Mortierellaceae phylogeny through synthesis of multi-gene phylogenetics and phylogenomics.</title>
        <authorList>
            <person name="Vandepol N."/>
            <person name="Liber J."/>
            <person name="Desiro A."/>
            <person name="Na H."/>
            <person name="Kennedy M."/>
            <person name="Barry K."/>
            <person name="Grigoriev I.V."/>
            <person name="Miller A.N."/>
            <person name="O'Donnell K."/>
            <person name="Stajich J.E."/>
            <person name="Bonito G."/>
        </authorList>
    </citation>
    <scope>NUCLEOTIDE SEQUENCE [LARGE SCALE GENOMIC DNA]</scope>
    <source>
        <strain evidence="8 9">AD045</strain>
    </source>
</reference>
<dbReference type="Gene3D" id="1.20.5.190">
    <property type="match status" value="7"/>
</dbReference>
<dbReference type="InterPro" id="IPR000048">
    <property type="entry name" value="IQ_motif_EF-hand-BS"/>
</dbReference>
<dbReference type="SMART" id="SM00015">
    <property type="entry name" value="IQ"/>
    <property type="match status" value="23"/>
</dbReference>
<dbReference type="InterPro" id="IPR013783">
    <property type="entry name" value="Ig-like_fold"/>
</dbReference>
<dbReference type="InterPro" id="IPR016024">
    <property type="entry name" value="ARM-type_fold"/>
</dbReference>
<sequence length="1782" mass="206194">MNNENIFKTPSTLGLPSAVKRKLSSSELNPNAKVHLRRQSNTEHNNHNNNNGGVTSATNTIHSSKTTPAVLGTRPPSSLDHDTNTAALPTLILAPFEPSPWLEFGKVVVGSKKTVSMMVENPGEGTERLSLDSNCKMEERGFNIIQFDPLHTRSEAGARPGGVHVEPLALGPRSKIELTISWTPLTAGSVRASAILRSNNGRFMVNLRGIGDVPISEYQSLGSSSRKKLSASTRSVKDLNASVFQPKSSTLKQSMMRHSVARTALQHTPPAPGGYSTLPYVTSNDMYDEKWIDKQERSFSQWLNHEFHVTVDSFSPKDPSSWSYYSHKFEYEHTRAAAFKIYQSDTFRIVLRKVEDSIARDRLQIRTDCNFAGDIATRREVIDLFFSFDIRWLVLGLETITGKATAINPNFDRPTISGFINKDSDIKSCRTLLLIISKNYLMGEGDIIRHLVFMGYSVLHNQAPLDEFDFTVKNLAVDLRDGVRLCRLIDLHCPEFSLSSKMKFPTLSKAHMQQNVSLALSSLVKQGISLEGTRGGVVTSRDIVEGHREKTFGLLWKLILNWKVAVLVDLSVLEAEIAALQAEYRRIYGVDQPDRVNTVYFTSDQLSALLRWCQAIGAFYNISIDNFTTSFADGRGFGALLSYYHPTLLDMTEMKDSARFMSEYKQGMHQPELEITGGADGKGWFIDTKDIKDPITQSKEMDRFNYRLLHTKVQALGGVPITLRHADMSNVGVPDEKAVILFVTYLCARLMHLNKDIRAAKTIQRIWRKKHYGRKEETRIKATIVLQKHIRRHLSGKRVHKLTAQKSDAALLIQTRCRAYLAQTRAIQKMEIVMTLQAQCRAFLARKQFLEMQWAALTVQRYYRGHVTRQHFAPIFEEYRSSRVIQAQSRGYLVRKQFLLLRIATEIVQSRRRALVESRRVRKLYVEIVSASVVIQRRWRATVAGRAVRQQFDQLRSWAVAVQAHVRSKLERHAFLEKQWAALIIQRRWRERSLARNQQLRYQELQWAARIIQAGWRAVVARRDAQYKYQMLHRTVVQIQSTYRAKIVQSQYHQLHAAAIVVQRRRRALVEGREQEYRFLQIRAAVRVIQDRRRALLQGRRTRQDYQELRSTFVRFQASIRGYLLRQRLIKVMQENQAAMTIQAAWRGHAQRKIYIRTKAAAVVVQQRWRAVQHRRREQHMYAEYKWAAIVTQRWWRASKTGQETRQQYKKLRTASIAVQSIYRGQVARREALGLQTIVRVQSMVRARFAQWQYERLRLAALVVQTRWRARQSGIEQRVVYETMVQASVVIQRKWRALLEGRQVRQIYQATRELVIATQSHARGALVRKQYQDMRWAAVTIQKRWRARVQGQEQRRVYLEQWKAARTIQTTWKAVQLGQQTRHAYLDLRWAAIVMQRAWRDVVQTRAINNKIAAERQASALLIQTGARGFLTRKRIIVHLQDRERIVTRWIELSAASFSAISIQRAWRTYQSRKLLEMHTLAAIRIQRWWRDYKEQCTISILNQLTLQMQTQIRGVLARKQALRRMHAIVKMQSWWRGHVVRQDCTAKIKAARRRIEHANATAEEHMKLGNRTTMALDILLSSGQLSAVLKACYHLDVVTRLSKNSCLRLVEHNVVNIIFQLIKSCNRSQPHMEVLKHGLNIIENLSWDRDTTGSVFWAPEGLEILVDSAQSYRENDMVLDSTLTIMLIHLDHEFLTQRQIQQQIRPDMDGYLKRRRVVKAMVNEVKKLRGILTVMERKLERETRGKPPLTAARMRQLPQNSPLRALMTSVNKLRRIGELVL</sequence>
<protein>
    <recommendedName>
        <fullName evidence="7">Calponin-homology (CH) domain-containing protein</fullName>
    </recommendedName>
</protein>
<keyword evidence="2" id="KW-0963">Cytoplasm</keyword>
<feature type="domain" description="Calponin-homology (CH)" evidence="7">
    <location>
        <begin position="603"/>
        <end position="751"/>
    </location>
</feature>
<dbReference type="InterPro" id="IPR036872">
    <property type="entry name" value="CH_dom_sf"/>
</dbReference>
<dbReference type="CDD" id="cd21223">
    <property type="entry name" value="CH_ASPM_rpt1"/>
    <property type="match status" value="1"/>
</dbReference>
<keyword evidence="3" id="KW-0677">Repeat</keyword>
<name>A0ABQ7JS25_9FUNG</name>
<dbReference type="Gene3D" id="2.60.40.10">
    <property type="entry name" value="Immunoglobulins"/>
    <property type="match status" value="1"/>
</dbReference>
<dbReference type="InterPro" id="IPR051185">
    <property type="entry name" value="ASPM"/>
</dbReference>
<comment type="subcellular location">
    <subcellularLocation>
        <location evidence="1">Cytoplasm</location>
    </subcellularLocation>
</comment>
<dbReference type="InterPro" id="IPR001715">
    <property type="entry name" value="CH_dom"/>
</dbReference>
<dbReference type="PROSITE" id="PS50021">
    <property type="entry name" value="CH"/>
    <property type="match status" value="2"/>
</dbReference>
<evidence type="ECO:0000256" key="1">
    <source>
        <dbReference type="ARBA" id="ARBA00004496"/>
    </source>
</evidence>
<feature type="region of interest" description="Disordered" evidence="6">
    <location>
        <begin position="40"/>
        <end position="60"/>
    </location>
</feature>
<evidence type="ECO:0000256" key="5">
    <source>
        <dbReference type="SAM" id="Coils"/>
    </source>
</evidence>
<dbReference type="Pfam" id="PF00612">
    <property type="entry name" value="IQ"/>
    <property type="match status" value="10"/>
</dbReference>
<accession>A0ABQ7JS25</accession>
<keyword evidence="5" id="KW-0175">Coiled coil</keyword>
<dbReference type="PROSITE" id="PS50096">
    <property type="entry name" value="IQ"/>
    <property type="match status" value="10"/>
</dbReference>
<dbReference type="PANTHER" id="PTHR22706">
    <property type="entry name" value="ASSEMBLY FACTOR FOR SPINDLE MICROTUBULES"/>
    <property type="match status" value="1"/>
</dbReference>
<dbReference type="InterPro" id="IPR027417">
    <property type="entry name" value="P-loop_NTPase"/>
</dbReference>
<evidence type="ECO:0000313" key="8">
    <source>
        <dbReference type="EMBL" id="KAG0283912.1"/>
    </source>
</evidence>
<dbReference type="CDD" id="cd21224">
    <property type="entry name" value="CH_ASPM_rpt2"/>
    <property type="match status" value="1"/>
</dbReference>
<dbReference type="SMART" id="SM00033">
    <property type="entry name" value="CH"/>
    <property type="match status" value="2"/>
</dbReference>
<dbReference type="Gene3D" id="1.10.418.10">
    <property type="entry name" value="Calponin-like domain"/>
    <property type="match status" value="2"/>
</dbReference>
<dbReference type="SUPFAM" id="SSF47576">
    <property type="entry name" value="Calponin-homology domain, CH-domain"/>
    <property type="match status" value="1"/>
</dbReference>
<evidence type="ECO:0000259" key="7">
    <source>
        <dbReference type="PROSITE" id="PS50021"/>
    </source>
</evidence>
<evidence type="ECO:0000256" key="6">
    <source>
        <dbReference type="SAM" id="MobiDB-lite"/>
    </source>
</evidence>
<proteinExistence type="predicted"/>
<dbReference type="SUPFAM" id="SSF48371">
    <property type="entry name" value="ARM repeat"/>
    <property type="match status" value="1"/>
</dbReference>
<evidence type="ECO:0000256" key="3">
    <source>
        <dbReference type="ARBA" id="ARBA00022737"/>
    </source>
</evidence>
<evidence type="ECO:0000256" key="2">
    <source>
        <dbReference type="ARBA" id="ARBA00022490"/>
    </source>
</evidence>
<feature type="coiled-coil region" evidence="5">
    <location>
        <begin position="1542"/>
        <end position="1569"/>
    </location>
</feature>
<dbReference type="EMBL" id="JAAAIM010000840">
    <property type="protein sequence ID" value="KAG0283912.1"/>
    <property type="molecule type" value="Genomic_DNA"/>
</dbReference>
<feature type="domain" description="Calponin-homology (CH)" evidence="7">
    <location>
        <begin position="441"/>
        <end position="563"/>
    </location>
</feature>
<keyword evidence="4" id="KW-0112">Calmodulin-binding</keyword>
<evidence type="ECO:0000256" key="4">
    <source>
        <dbReference type="ARBA" id="ARBA00022860"/>
    </source>
</evidence>
<gene>
    <name evidence="8" type="ORF">BGZ96_011732</name>
</gene>
<dbReference type="Pfam" id="PF00307">
    <property type="entry name" value="CH"/>
    <property type="match status" value="1"/>
</dbReference>
<dbReference type="PANTHER" id="PTHR22706:SF1">
    <property type="entry name" value="ASSEMBLY FACTOR FOR SPINDLE MICROTUBULES"/>
    <property type="match status" value="1"/>
</dbReference>